<evidence type="ECO:0000313" key="2">
    <source>
        <dbReference type="EMBL" id="MXQ66662.1"/>
    </source>
</evidence>
<sequence>MRPDGDHEPDDYGLPRVDVVVPDDARALAADVLAYRREERRRRRRERAARLVAPVTRFGVAVPIITLALLAALVSGGLMTAFGPRPTVRPTASLLERSPAAPAGEVDGPLPNGTVEFVTGRTERADLSTLRPGVIGIVPPGCACSGLVAKLSGTAREFELRFWLVADTRGRTFARDAVRRELRALAATAHEGSPQLVADPSGVLAGAYAPAAGTPGAGLTAVLVQADGIVADARTLPLSAAQPAPDLVGRIKELR</sequence>
<keyword evidence="1" id="KW-0812">Transmembrane</keyword>
<evidence type="ECO:0000256" key="1">
    <source>
        <dbReference type="SAM" id="Phobius"/>
    </source>
</evidence>
<dbReference type="Proteomes" id="UP000431901">
    <property type="component" value="Unassembled WGS sequence"/>
</dbReference>
<reference evidence="2 3" key="1">
    <citation type="submission" date="2019-12" db="EMBL/GenBank/DDBJ databases">
        <title>Nocardia macrotermitis sp. nov. and Nocardia aurantia sp. nov., isolated from the gut of the fungus growing-termite Macrotermes natalensis.</title>
        <authorList>
            <person name="Christine B."/>
            <person name="Rene B."/>
        </authorList>
    </citation>
    <scope>NUCLEOTIDE SEQUENCE [LARGE SCALE GENOMIC DNA]</scope>
    <source>
        <strain evidence="2 3">DSM 102126</strain>
    </source>
</reference>
<dbReference type="AlphaFoldDB" id="A0A6I4WJ55"/>
<dbReference type="OrthoDB" id="3474212at2"/>
<keyword evidence="1" id="KW-1133">Transmembrane helix</keyword>
<dbReference type="EMBL" id="WUTW01000005">
    <property type="protein sequence ID" value="MXQ66662.1"/>
    <property type="molecule type" value="Genomic_DNA"/>
</dbReference>
<keyword evidence="3" id="KW-1185">Reference proteome</keyword>
<evidence type="ECO:0000313" key="3">
    <source>
        <dbReference type="Proteomes" id="UP000431901"/>
    </source>
</evidence>
<keyword evidence="1" id="KW-0472">Membrane</keyword>
<feature type="transmembrane region" description="Helical" evidence="1">
    <location>
        <begin position="51"/>
        <end position="79"/>
    </location>
</feature>
<accession>A0A6I4WJ55</accession>
<dbReference type="RefSeq" id="WP_161104870.1">
    <property type="nucleotide sequence ID" value="NZ_JBHLYI010000003.1"/>
</dbReference>
<gene>
    <name evidence="2" type="ORF">GQ466_21835</name>
</gene>
<proteinExistence type="predicted"/>
<name>A0A6I4WJ55_9ACTN</name>
<comment type="caution">
    <text evidence="2">The sequence shown here is derived from an EMBL/GenBank/DDBJ whole genome shotgun (WGS) entry which is preliminary data.</text>
</comment>
<protein>
    <submittedName>
        <fullName evidence="2">Uncharacterized protein</fullName>
    </submittedName>
</protein>
<organism evidence="2 3">
    <name type="scientific">Actinomadura rayongensis</name>
    <dbReference type="NCBI Taxonomy" id="1429076"/>
    <lineage>
        <taxon>Bacteria</taxon>
        <taxon>Bacillati</taxon>
        <taxon>Actinomycetota</taxon>
        <taxon>Actinomycetes</taxon>
        <taxon>Streptosporangiales</taxon>
        <taxon>Thermomonosporaceae</taxon>
        <taxon>Actinomadura</taxon>
    </lineage>
</organism>